<accession>A0A8X8X765</accession>
<protein>
    <recommendedName>
        <fullName evidence="8">WRKY domain-containing protein</fullName>
    </recommendedName>
</protein>
<evidence type="ECO:0000256" key="2">
    <source>
        <dbReference type="ARBA" id="ARBA00022737"/>
    </source>
</evidence>
<proteinExistence type="predicted"/>
<dbReference type="InterPro" id="IPR044810">
    <property type="entry name" value="WRKY_plant"/>
</dbReference>
<dbReference type="SUPFAM" id="SSF118290">
    <property type="entry name" value="WRKY DNA-binding domain"/>
    <property type="match status" value="2"/>
</dbReference>
<dbReference type="FunFam" id="2.20.25.80:FF:000006">
    <property type="entry name" value="WRKY transcription factor"/>
    <property type="match status" value="1"/>
</dbReference>
<reference evidence="9" key="2">
    <citation type="submission" date="2020-08" db="EMBL/GenBank/DDBJ databases">
        <title>Plant Genome Project.</title>
        <authorList>
            <person name="Zhang R.-G."/>
        </authorList>
    </citation>
    <scope>NUCLEOTIDE SEQUENCE</scope>
    <source>
        <strain evidence="9">Huo1</strain>
        <tissue evidence="9">Leaf</tissue>
    </source>
</reference>
<dbReference type="GO" id="GO:0005634">
    <property type="term" value="C:nucleus"/>
    <property type="evidence" value="ECO:0007669"/>
    <property type="project" value="UniProtKB-SubCell"/>
</dbReference>
<keyword evidence="3" id="KW-0805">Transcription regulation</keyword>
<feature type="region of interest" description="Disordered" evidence="7">
    <location>
        <begin position="553"/>
        <end position="583"/>
    </location>
</feature>
<evidence type="ECO:0000256" key="3">
    <source>
        <dbReference type="ARBA" id="ARBA00023015"/>
    </source>
</evidence>
<feature type="region of interest" description="Disordered" evidence="7">
    <location>
        <begin position="1"/>
        <end position="20"/>
    </location>
</feature>
<comment type="caution">
    <text evidence="9">The sequence shown here is derived from an EMBL/GenBank/DDBJ whole genome shotgun (WGS) entry which is preliminary data.</text>
</comment>
<dbReference type="Pfam" id="PF03106">
    <property type="entry name" value="WRKY"/>
    <property type="match status" value="2"/>
</dbReference>
<evidence type="ECO:0000313" key="10">
    <source>
        <dbReference type="Proteomes" id="UP000298416"/>
    </source>
</evidence>
<feature type="domain" description="WRKY" evidence="8">
    <location>
        <begin position="490"/>
        <end position="551"/>
    </location>
</feature>
<comment type="subcellular location">
    <subcellularLocation>
        <location evidence="1">Nucleus</location>
    </subcellularLocation>
</comment>
<feature type="compositionally biased region" description="Low complexity" evidence="7">
    <location>
        <begin position="565"/>
        <end position="576"/>
    </location>
</feature>
<keyword evidence="4" id="KW-0238">DNA-binding</keyword>
<name>A0A8X8X765_SALSN</name>
<evidence type="ECO:0000313" key="9">
    <source>
        <dbReference type="EMBL" id="KAG6406953.1"/>
    </source>
</evidence>
<keyword evidence="10" id="KW-1185">Reference proteome</keyword>
<keyword evidence="5" id="KW-0804">Transcription</keyword>
<evidence type="ECO:0000256" key="1">
    <source>
        <dbReference type="ARBA" id="ARBA00004123"/>
    </source>
</evidence>
<reference evidence="9" key="1">
    <citation type="submission" date="2018-01" db="EMBL/GenBank/DDBJ databases">
        <authorList>
            <person name="Mao J.F."/>
        </authorList>
    </citation>
    <scope>NUCLEOTIDE SEQUENCE</scope>
    <source>
        <strain evidence="9">Huo1</strain>
        <tissue evidence="9">Leaf</tissue>
    </source>
</reference>
<feature type="compositionally biased region" description="Polar residues" evidence="7">
    <location>
        <begin position="206"/>
        <end position="220"/>
    </location>
</feature>
<evidence type="ECO:0000256" key="6">
    <source>
        <dbReference type="ARBA" id="ARBA00023242"/>
    </source>
</evidence>
<keyword evidence="6" id="KW-0539">Nucleus</keyword>
<feature type="region of interest" description="Disordered" evidence="7">
    <location>
        <begin position="197"/>
        <end position="276"/>
    </location>
</feature>
<dbReference type="SMART" id="SM00774">
    <property type="entry name" value="WRKY"/>
    <property type="match status" value="2"/>
</dbReference>
<dbReference type="InterPro" id="IPR003657">
    <property type="entry name" value="WRKY_dom"/>
</dbReference>
<dbReference type="InterPro" id="IPR036576">
    <property type="entry name" value="WRKY_dom_sf"/>
</dbReference>
<dbReference type="PROSITE" id="PS50811">
    <property type="entry name" value="WRKY"/>
    <property type="match status" value="2"/>
</dbReference>
<gene>
    <name evidence="9" type="ORF">SASPL_129932</name>
</gene>
<dbReference type="AlphaFoldDB" id="A0A8X8X765"/>
<feature type="region of interest" description="Disordered" evidence="7">
    <location>
        <begin position="129"/>
        <end position="164"/>
    </location>
</feature>
<dbReference type="PANTHER" id="PTHR31221:SF125">
    <property type="entry name" value="WRKY TRANSCRIPTION FACTOR 1"/>
    <property type="match status" value="1"/>
</dbReference>
<evidence type="ECO:0000256" key="4">
    <source>
        <dbReference type="ARBA" id="ARBA00023125"/>
    </source>
</evidence>
<feature type="compositionally biased region" description="Basic and acidic residues" evidence="7">
    <location>
        <begin position="242"/>
        <end position="256"/>
    </location>
</feature>
<feature type="compositionally biased region" description="Basic and acidic residues" evidence="7">
    <location>
        <begin position="149"/>
        <end position="159"/>
    </location>
</feature>
<feature type="domain" description="WRKY" evidence="8">
    <location>
        <begin position="320"/>
        <end position="384"/>
    </location>
</feature>
<feature type="region of interest" description="Disordered" evidence="7">
    <location>
        <begin position="418"/>
        <end position="472"/>
    </location>
</feature>
<feature type="compositionally biased region" description="Polar residues" evidence="7">
    <location>
        <begin position="1"/>
        <end position="16"/>
    </location>
</feature>
<keyword evidence="2" id="KW-0677">Repeat</keyword>
<feature type="compositionally biased region" description="Polar residues" evidence="7">
    <location>
        <begin position="134"/>
        <end position="147"/>
    </location>
</feature>
<feature type="compositionally biased region" description="Basic and acidic residues" evidence="7">
    <location>
        <begin position="447"/>
        <end position="461"/>
    </location>
</feature>
<evidence type="ECO:0000256" key="7">
    <source>
        <dbReference type="SAM" id="MobiDB-lite"/>
    </source>
</evidence>
<evidence type="ECO:0000256" key="5">
    <source>
        <dbReference type="ARBA" id="ARBA00023163"/>
    </source>
</evidence>
<dbReference type="GO" id="GO:0043565">
    <property type="term" value="F:sequence-specific DNA binding"/>
    <property type="evidence" value="ECO:0007669"/>
    <property type="project" value="InterPro"/>
</dbReference>
<dbReference type="Proteomes" id="UP000298416">
    <property type="component" value="Unassembled WGS sequence"/>
</dbReference>
<sequence length="817" mass="90025">MSPSTNLPLATSNSSKEAAFPVTSEKIMIDMLHTKSHPNVKQESDSCIVPSHLSQTQSSDTINYTSFSDKASPVTKQKRCEVHQRQTSGVTHDIPEPQIERIQPGKSENEKDSVSQVIGVFSRIPKDEPADLHLSQNPHIGIKTSSICDGERTTEKREMVSGNSLSIQSVNEEPASQSNKQMLTQSSQPVKFLEKLQPRRNPDSGGCSSPHDQLACSSGHSGKVSAVPKEEHQPDNSQPRQSIHDRNHALLSKEKTGTNTEVESVQGSSLSMGVPVPEPGQESYAYPMKFEKMEKLQPRRNLDFVVQGSHADVESTPSKAQDKGLDDGYNWRKYGQKFVKGNKFVRSYYKCTYLNCQAKKQVEKSHDGCTLDINYLGNHHHQKPQQSLQLTTTLQVKTPEMPITSTSKANVESIIKHVSSDQHMPEPSPQSAVGRSADGLSGAVSCSHKDTKDLDDCPDPKRLKRGTSSADDDVVIRSSSDSRHVVQTLSEVDLVNDGYRWRKYGQKFVKGNPNPRCSNTGCPVKKHVERASHDQKLVITTYEGKHVHDIPTSRTVSQGLATGGDASMMSPNSESSSKPEDKNPVPLEMVVRVNYPLYIFFAIDGIAAAVILKACRKQTLDGGIHQRAQRYGLKPAMVRHDLHFPCGSCLSTLSATFILSLCSLVRVTVKPFHHPQQPVSEVLCAHALVGYPVQYEGEIHGQRLTGPNATAWNKKGTLKYRIGKDETETGMPRVHLKSSTSSISSCLREALDITSSEGGGLKHHTLTILHLKNMQESAAPTILTIALPKAIADLHFKLPKIEHLIVIWGVPKLRNPR</sequence>
<dbReference type="GO" id="GO:0003700">
    <property type="term" value="F:DNA-binding transcription factor activity"/>
    <property type="evidence" value="ECO:0007669"/>
    <property type="project" value="InterPro"/>
</dbReference>
<dbReference type="Gene3D" id="2.20.25.80">
    <property type="entry name" value="WRKY domain"/>
    <property type="match status" value="2"/>
</dbReference>
<dbReference type="PANTHER" id="PTHR31221">
    <property type="entry name" value="WRKY TRANSCRIPTION FACTOR PROTEIN 1-RELATED"/>
    <property type="match status" value="1"/>
</dbReference>
<feature type="compositionally biased region" description="Polar residues" evidence="7">
    <location>
        <begin position="257"/>
        <end position="271"/>
    </location>
</feature>
<evidence type="ECO:0000259" key="8">
    <source>
        <dbReference type="PROSITE" id="PS50811"/>
    </source>
</evidence>
<dbReference type="EMBL" id="PNBA02000011">
    <property type="protein sequence ID" value="KAG6406953.1"/>
    <property type="molecule type" value="Genomic_DNA"/>
</dbReference>
<organism evidence="9">
    <name type="scientific">Salvia splendens</name>
    <name type="common">Scarlet sage</name>
    <dbReference type="NCBI Taxonomy" id="180675"/>
    <lineage>
        <taxon>Eukaryota</taxon>
        <taxon>Viridiplantae</taxon>
        <taxon>Streptophyta</taxon>
        <taxon>Embryophyta</taxon>
        <taxon>Tracheophyta</taxon>
        <taxon>Spermatophyta</taxon>
        <taxon>Magnoliopsida</taxon>
        <taxon>eudicotyledons</taxon>
        <taxon>Gunneridae</taxon>
        <taxon>Pentapetalae</taxon>
        <taxon>asterids</taxon>
        <taxon>lamiids</taxon>
        <taxon>Lamiales</taxon>
        <taxon>Lamiaceae</taxon>
        <taxon>Nepetoideae</taxon>
        <taxon>Mentheae</taxon>
        <taxon>Salviinae</taxon>
        <taxon>Salvia</taxon>
        <taxon>Salvia subgen. Calosphace</taxon>
        <taxon>core Calosphace</taxon>
    </lineage>
</organism>